<dbReference type="EnsemblMetazoa" id="AMAM019810-RA">
    <property type="protein sequence ID" value="AMAM019810-PA"/>
    <property type="gene ID" value="AMAM019810"/>
</dbReference>
<evidence type="ECO:0000313" key="3">
    <source>
        <dbReference type="Proteomes" id="UP000075901"/>
    </source>
</evidence>
<dbReference type="AlphaFoldDB" id="A0A182T545"/>
<evidence type="ECO:0000256" key="1">
    <source>
        <dbReference type="SAM" id="MobiDB-lite"/>
    </source>
</evidence>
<reference evidence="3" key="1">
    <citation type="submission" date="2013-09" db="EMBL/GenBank/DDBJ databases">
        <title>The Genome Sequence of Anopheles maculatus species B.</title>
        <authorList>
            <consortium name="The Broad Institute Genomics Platform"/>
            <person name="Neafsey D.E."/>
            <person name="Besansky N."/>
            <person name="Howell P."/>
            <person name="Walton C."/>
            <person name="Young S.K."/>
            <person name="Zeng Q."/>
            <person name="Gargeya S."/>
            <person name="Fitzgerald M."/>
            <person name="Haas B."/>
            <person name="Abouelleil A."/>
            <person name="Allen A.W."/>
            <person name="Alvarado L."/>
            <person name="Arachchi H.M."/>
            <person name="Berlin A.M."/>
            <person name="Chapman S.B."/>
            <person name="Gainer-Dewar J."/>
            <person name="Goldberg J."/>
            <person name="Griggs A."/>
            <person name="Gujja S."/>
            <person name="Hansen M."/>
            <person name="Howarth C."/>
            <person name="Imamovic A."/>
            <person name="Ireland A."/>
            <person name="Larimer J."/>
            <person name="McCowan C."/>
            <person name="Murphy C."/>
            <person name="Pearson M."/>
            <person name="Poon T.W."/>
            <person name="Priest M."/>
            <person name="Roberts A."/>
            <person name="Saif S."/>
            <person name="Shea T."/>
            <person name="Sisk P."/>
            <person name="Sykes S."/>
            <person name="Wortman J."/>
            <person name="Nusbaum C."/>
            <person name="Birren B."/>
        </authorList>
    </citation>
    <scope>NUCLEOTIDE SEQUENCE [LARGE SCALE GENOMIC DNA]</scope>
    <source>
        <strain evidence="3">maculatus3</strain>
    </source>
</reference>
<accession>A0A182T545</accession>
<feature type="region of interest" description="Disordered" evidence="1">
    <location>
        <begin position="155"/>
        <end position="184"/>
    </location>
</feature>
<evidence type="ECO:0000313" key="2">
    <source>
        <dbReference type="EnsemblMetazoa" id="AMAM019810-PA"/>
    </source>
</evidence>
<keyword evidence="3" id="KW-1185">Reference proteome</keyword>
<proteinExistence type="predicted"/>
<feature type="region of interest" description="Disordered" evidence="1">
    <location>
        <begin position="1"/>
        <end position="55"/>
    </location>
</feature>
<feature type="compositionally biased region" description="Acidic residues" evidence="1">
    <location>
        <begin position="118"/>
        <end position="127"/>
    </location>
</feature>
<reference evidence="2" key="2">
    <citation type="submission" date="2020-05" db="UniProtKB">
        <authorList>
            <consortium name="EnsemblMetazoa"/>
        </authorList>
    </citation>
    <scope>IDENTIFICATION</scope>
    <source>
        <strain evidence="2">maculatus3</strain>
    </source>
</reference>
<feature type="compositionally biased region" description="Polar residues" evidence="1">
    <location>
        <begin position="21"/>
        <end position="35"/>
    </location>
</feature>
<organism evidence="2 3">
    <name type="scientific">Anopheles maculatus</name>
    <dbReference type="NCBI Taxonomy" id="74869"/>
    <lineage>
        <taxon>Eukaryota</taxon>
        <taxon>Metazoa</taxon>
        <taxon>Ecdysozoa</taxon>
        <taxon>Arthropoda</taxon>
        <taxon>Hexapoda</taxon>
        <taxon>Insecta</taxon>
        <taxon>Pterygota</taxon>
        <taxon>Neoptera</taxon>
        <taxon>Endopterygota</taxon>
        <taxon>Diptera</taxon>
        <taxon>Nematocera</taxon>
        <taxon>Culicoidea</taxon>
        <taxon>Culicidae</taxon>
        <taxon>Anophelinae</taxon>
        <taxon>Anopheles</taxon>
        <taxon>Anopheles maculatus group</taxon>
    </lineage>
</organism>
<dbReference type="Proteomes" id="UP000075901">
    <property type="component" value="Unassembled WGS sequence"/>
</dbReference>
<sequence length="258" mass="27160">FSCSDGTVYGSVNEGPDDSAHGSTASQSGSRSLPTQPIDFVDTRPGGMARDHVNGAGNREMDLFSQLKHLQHMSRTGHRSLAPESELASVRKSLATVLQVLLPYGRLQQRPQLSTDQDANDPFDEETLNLGEPLIPDRPDSANYVLHGKLVEIGPRQRSTFSSPANDAENHSAGTEEATLGTVGQKRAAALRSTVARRSHILPAVSGGGGGGAGGGGGGGADDGSFMPSISVGEFYGTVIMMRFLIPIYNRFGTLHGC</sequence>
<feature type="region of interest" description="Disordered" evidence="1">
    <location>
        <begin position="113"/>
        <end position="136"/>
    </location>
</feature>
<dbReference type="VEuPathDB" id="VectorBase:AMAM019810"/>
<protein>
    <submittedName>
        <fullName evidence="2">Uncharacterized protein</fullName>
    </submittedName>
</protein>
<name>A0A182T545_9DIPT</name>